<dbReference type="Proteomes" id="UP000653472">
    <property type="component" value="Unassembled WGS sequence"/>
</dbReference>
<dbReference type="AlphaFoldDB" id="A0A970B7S8"/>
<feature type="domain" description="XdhC- CoxI" evidence="1">
    <location>
        <begin position="34"/>
        <end position="101"/>
    </location>
</feature>
<dbReference type="PANTHER" id="PTHR30388:SF4">
    <property type="entry name" value="MOLYBDENUM COFACTOR INSERTION CHAPERONE PAOD"/>
    <property type="match status" value="1"/>
</dbReference>
<evidence type="ECO:0000259" key="1">
    <source>
        <dbReference type="Pfam" id="PF02625"/>
    </source>
</evidence>
<dbReference type="Gene3D" id="3.40.50.720">
    <property type="entry name" value="NAD(P)-binding Rossmann-like Domain"/>
    <property type="match status" value="1"/>
</dbReference>
<dbReference type="InterPro" id="IPR027051">
    <property type="entry name" value="XdhC_Rossmann_dom"/>
</dbReference>
<gene>
    <name evidence="3" type="ORF">G7Y82_00230</name>
</gene>
<evidence type="ECO:0000313" key="3">
    <source>
        <dbReference type="EMBL" id="NKF20721.1"/>
    </source>
</evidence>
<sequence length="328" mass="34671">MADSVASDRALAQAWPDWPDYALVDDLLPTLQDWVARGRRYALATLIDVQGSAPRPVGAEMAVNQDGDVAGYVSGGCVEAAVAAEARAALIDGQVRMLDYGAGSPVLDLQLSCGGRIRILVRPLVDGSAHVAMLAAARQARRPLALAIDLNSGATQAAGTAPAGLHARHFVQIYTPPRRLVVVGGDPVALALLRHAPGFGIEVVLLRPHGPESLPASLPAPALYDRRGLETALADLRLDRYCAVYSVSHDADIDHTVLTHALCSDAYCIGALGSRTKAEQKRQRLRDAGFDDAAMTRLHTPAGLYIGARTPNEIALSILGQVVADARH</sequence>
<accession>A0A970B7S8</accession>
<dbReference type="InterPro" id="IPR052698">
    <property type="entry name" value="MoCofactor_Util/Proc"/>
</dbReference>
<name>A0A970B7S8_9GAMM</name>
<dbReference type="RefSeq" id="WP_168145988.1">
    <property type="nucleotide sequence ID" value="NZ_JAAVXB010000001.1"/>
</dbReference>
<dbReference type="EMBL" id="JAAVXB010000001">
    <property type="protein sequence ID" value="NKF20721.1"/>
    <property type="molecule type" value="Genomic_DNA"/>
</dbReference>
<organism evidence="3 4">
    <name type="scientific">Solimonas marina</name>
    <dbReference type="NCBI Taxonomy" id="2714601"/>
    <lineage>
        <taxon>Bacteria</taxon>
        <taxon>Pseudomonadati</taxon>
        <taxon>Pseudomonadota</taxon>
        <taxon>Gammaproteobacteria</taxon>
        <taxon>Nevskiales</taxon>
        <taxon>Nevskiaceae</taxon>
        <taxon>Solimonas</taxon>
    </lineage>
</organism>
<dbReference type="InterPro" id="IPR003777">
    <property type="entry name" value="XdhC_CoxI"/>
</dbReference>
<evidence type="ECO:0000259" key="2">
    <source>
        <dbReference type="Pfam" id="PF13478"/>
    </source>
</evidence>
<dbReference type="PANTHER" id="PTHR30388">
    <property type="entry name" value="ALDEHYDE OXIDOREDUCTASE MOLYBDENUM COFACTOR ASSEMBLY PROTEIN"/>
    <property type="match status" value="1"/>
</dbReference>
<feature type="domain" description="XdhC Rossmann" evidence="2">
    <location>
        <begin position="180"/>
        <end position="322"/>
    </location>
</feature>
<protein>
    <submittedName>
        <fullName evidence="3">XdhC family protein</fullName>
    </submittedName>
</protein>
<evidence type="ECO:0000313" key="4">
    <source>
        <dbReference type="Proteomes" id="UP000653472"/>
    </source>
</evidence>
<keyword evidence="4" id="KW-1185">Reference proteome</keyword>
<reference evidence="3" key="1">
    <citation type="submission" date="2020-03" db="EMBL/GenBank/DDBJ databases">
        <title>Solimonas marina sp. nov., isolated from deep seawater of the Pacific Ocean.</title>
        <authorList>
            <person name="Liu X."/>
            <person name="Lai Q."/>
            <person name="Sun F."/>
            <person name="Gai Y."/>
            <person name="Li G."/>
            <person name="Shao Z."/>
        </authorList>
    </citation>
    <scope>NUCLEOTIDE SEQUENCE</scope>
    <source>
        <strain evidence="3">C16B3</strain>
    </source>
</reference>
<dbReference type="Pfam" id="PF02625">
    <property type="entry name" value="XdhC_CoxI"/>
    <property type="match status" value="1"/>
</dbReference>
<proteinExistence type="predicted"/>
<dbReference type="Pfam" id="PF13478">
    <property type="entry name" value="XdhC_C"/>
    <property type="match status" value="1"/>
</dbReference>
<comment type="caution">
    <text evidence="3">The sequence shown here is derived from an EMBL/GenBank/DDBJ whole genome shotgun (WGS) entry which is preliminary data.</text>
</comment>